<dbReference type="AlphaFoldDB" id="A0A1I0P6Z8"/>
<gene>
    <name evidence="2" type="ORF">SAMN04487945_1440</name>
</gene>
<evidence type="ECO:0000313" key="3">
    <source>
        <dbReference type="Proteomes" id="UP000198518"/>
    </source>
</evidence>
<organism evidence="2 3">
    <name type="scientific">Halobacterium jilantaiense</name>
    <dbReference type="NCBI Taxonomy" id="355548"/>
    <lineage>
        <taxon>Archaea</taxon>
        <taxon>Methanobacteriati</taxon>
        <taxon>Methanobacteriota</taxon>
        <taxon>Stenosarchaea group</taxon>
        <taxon>Halobacteria</taxon>
        <taxon>Halobacteriales</taxon>
        <taxon>Halobacteriaceae</taxon>
        <taxon>Halobacterium</taxon>
    </lineage>
</organism>
<name>A0A1I0P6Z8_9EURY</name>
<dbReference type="STRING" id="355548.SAMN04487945_1440"/>
<dbReference type="RefSeq" id="WP_089668664.1">
    <property type="nucleotide sequence ID" value="NZ_FOJA01000001.1"/>
</dbReference>
<accession>A0A1I0P6Z8</accession>
<proteinExistence type="predicted"/>
<feature type="region of interest" description="Disordered" evidence="1">
    <location>
        <begin position="117"/>
        <end position="155"/>
    </location>
</feature>
<dbReference type="EMBL" id="FOJA01000001">
    <property type="protein sequence ID" value="SEW09960.1"/>
    <property type="molecule type" value="Genomic_DNA"/>
</dbReference>
<feature type="compositionally biased region" description="Low complexity" evidence="1">
    <location>
        <begin position="142"/>
        <end position="155"/>
    </location>
</feature>
<feature type="compositionally biased region" description="Basic and acidic residues" evidence="1">
    <location>
        <begin position="117"/>
        <end position="126"/>
    </location>
</feature>
<evidence type="ECO:0000256" key="1">
    <source>
        <dbReference type="SAM" id="MobiDB-lite"/>
    </source>
</evidence>
<reference evidence="2 3" key="1">
    <citation type="submission" date="2016-10" db="EMBL/GenBank/DDBJ databases">
        <authorList>
            <person name="de Groot N.N."/>
        </authorList>
    </citation>
    <scope>NUCLEOTIDE SEQUENCE [LARGE SCALE GENOMIC DNA]</scope>
    <source>
        <strain evidence="2 3">CGMCC 1.5337</strain>
    </source>
</reference>
<dbReference type="Proteomes" id="UP000198518">
    <property type="component" value="Unassembled WGS sequence"/>
</dbReference>
<evidence type="ECO:0000313" key="2">
    <source>
        <dbReference type="EMBL" id="SEW09960.1"/>
    </source>
</evidence>
<sequence length="155" mass="17329">MSRHTVRVDEEDLDEYLDDAENKSELVREAVRLYRLKNGAVDDARLTDKQRAAYAWLREYVGVEETMQYEVVQTVLSQKLSLGKEIVKELVLKPLDRLGYLDVTPRMHHVIVEVRPPDVVDGKKPTTPDPDDPDGAGETLDALEAAGEGVAEGAD</sequence>
<keyword evidence="3" id="KW-1185">Reference proteome</keyword>
<protein>
    <submittedName>
        <fullName evidence="2">Uncharacterized protein</fullName>
    </submittedName>
</protein>